<protein>
    <recommendedName>
        <fullName evidence="2">DUF4440 domain-containing protein</fullName>
    </recommendedName>
</protein>
<evidence type="ECO:0000313" key="1">
    <source>
        <dbReference type="EMBL" id="XBS52646.1"/>
    </source>
</evidence>
<dbReference type="AlphaFoldDB" id="A0AAU7PJT5"/>
<organism evidence="1">
    <name type="scientific">Lacrimispora sp. BS-2</name>
    <dbReference type="NCBI Taxonomy" id="3151850"/>
    <lineage>
        <taxon>Bacteria</taxon>
        <taxon>Bacillati</taxon>
        <taxon>Bacillota</taxon>
        <taxon>Clostridia</taxon>
        <taxon>Lachnospirales</taxon>
        <taxon>Lachnospiraceae</taxon>
        <taxon>Lacrimispora</taxon>
    </lineage>
</organism>
<proteinExistence type="predicted"/>
<name>A0AAU7PJT5_9FIRM</name>
<sequence>MIKTKSLLLTIILSIVSTGCINNFQVFYEKAEQTQTKENMPLYSNITDKADENILTALFDEDFIVMSKDIFIELKGNYDNLITNEKIARISYLDENHVYDTYVYENFIVSV</sequence>
<accession>A0AAU7PJT5</accession>
<reference evidence="1" key="1">
    <citation type="submission" date="2024-06" db="EMBL/GenBank/DDBJ databases">
        <title>Lacrimispora cavernae sp. nov., a novel anaerobe isolated from bat guano pile inside a cave.</title>
        <authorList>
            <person name="Miller S.L."/>
            <person name="Lu N."/>
            <person name="King J."/>
            <person name="Sankaranarayanan K."/>
            <person name="Lawson P.A."/>
        </authorList>
    </citation>
    <scope>NUCLEOTIDE SEQUENCE</scope>
    <source>
        <strain evidence="1">BS-2</strain>
    </source>
</reference>
<gene>
    <name evidence="1" type="ORF">ABFV83_12435</name>
</gene>
<dbReference type="PROSITE" id="PS51257">
    <property type="entry name" value="PROKAR_LIPOPROTEIN"/>
    <property type="match status" value="1"/>
</dbReference>
<dbReference type="EMBL" id="CP157940">
    <property type="protein sequence ID" value="XBS52646.1"/>
    <property type="molecule type" value="Genomic_DNA"/>
</dbReference>
<evidence type="ECO:0008006" key="2">
    <source>
        <dbReference type="Google" id="ProtNLM"/>
    </source>
</evidence>
<dbReference type="RefSeq" id="WP_349944243.1">
    <property type="nucleotide sequence ID" value="NZ_CP157940.1"/>
</dbReference>